<dbReference type="InterPro" id="IPR036388">
    <property type="entry name" value="WH-like_DNA-bd_sf"/>
</dbReference>
<dbReference type="EMBL" id="UGWP01000004">
    <property type="protein sequence ID" value="SUF55250.1"/>
    <property type="molecule type" value="Genomic_DNA"/>
</dbReference>
<dbReference type="InterPro" id="IPR016032">
    <property type="entry name" value="Sig_transdc_resp-reg_C-effctor"/>
</dbReference>
<protein>
    <submittedName>
        <fullName evidence="4">Transcriptional regulatory protein, C terminal</fullName>
    </submittedName>
</protein>
<keyword evidence="2" id="KW-0472">Membrane</keyword>
<evidence type="ECO:0000259" key="3">
    <source>
        <dbReference type="Pfam" id="PF00486"/>
    </source>
</evidence>
<evidence type="ECO:0000256" key="1">
    <source>
        <dbReference type="ARBA" id="ARBA00023125"/>
    </source>
</evidence>
<sequence length="129" mass="14945">MEYQLYGFILNEEIFFDIKAARMFRLPTNKTETVIIFCGVFFNRTMLNLFTYLLVHARKQCVSRDELLYNIWEKNELSASTQRLCKVINNLNEKLNALGLSEKAIVSVKGHGYILRLDGAQALYSVVNE</sequence>
<evidence type="ECO:0000313" key="5">
    <source>
        <dbReference type="Proteomes" id="UP000254597"/>
    </source>
</evidence>
<gene>
    <name evidence="4" type="ORF">NCTC10252_00423</name>
</gene>
<dbReference type="Proteomes" id="UP000254597">
    <property type="component" value="Unassembled WGS sequence"/>
</dbReference>
<dbReference type="AlphaFoldDB" id="A0A379QGV3"/>
<name>A0A379QGV3_SALER</name>
<reference evidence="4 5" key="1">
    <citation type="submission" date="2018-06" db="EMBL/GenBank/DDBJ databases">
        <authorList>
            <consortium name="Pathogen Informatics"/>
            <person name="Doyle S."/>
        </authorList>
    </citation>
    <scope>NUCLEOTIDE SEQUENCE [LARGE SCALE GENOMIC DNA]</scope>
    <source>
        <strain evidence="4 5">NCTC10252</strain>
    </source>
</reference>
<evidence type="ECO:0000256" key="2">
    <source>
        <dbReference type="SAM" id="Phobius"/>
    </source>
</evidence>
<dbReference type="SUPFAM" id="SSF46894">
    <property type="entry name" value="C-terminal effector domain of the bipartite response regulators"/>
    <property type="match status" value="1"/>
</dbReference>
<keyword evidence="2" id="KW-0812">Transmembrane</keyword>
<evidence type="ECO:0000313" key="4">
    <source>
        <dbReference type="EMBL" id="SUF55250.1"/>
    </source>
</evidence>
<feature type="transmembrane region" description="Helical" evidence="2">
    <location>
        <begin position="34"/>
        <end position="55"/>
    </location>
</feature>
<organism evidence="4 5">
    <name type="scientific">Salmonella enterica</name>
    <name type="common">Salmonella choleraesuis</name>
    <dbReference type="NCBI Taxonomy" id="28901"/>
    <lineage>
        <taxon>Bacteria</taxon>
        <taxon>Pseudomonadati</taxon>
        <taxon>Pseudomonadota</taxon>
        <taxon>Gammaproteobacteria</taxon>
        <taxon>Enterobacterales</taxon>
        <taxon>Enterobacteriaceae</taxon>
        <taxon>Salmonella</taxon>
    </lineage>
</organism>
<dbReference type="GO" id="GO:0000160">
    <property type="term" value="P:phosphorelay signal transduction system"/>
    <property type="evidence" value="ECO:0007669"/>
    <property type="project" value="InterPro"/>
</dbReference>
<dbReference type="InterPro" id="IPR001867">
    <property type="entry name" value="OmpR/PhoB-type_DNA-bd"/>
</dbReference>
<dbReference type="Pfam" id="PF00486">
    <property type="entry name" value="Trans_reg_C"/>
    <property type="match status" value="1"/>
</dbReference>
<feature type="domain" description="OmpR/PhoB-type" evidence="3">
    <location>
        <begin position="53"/>
        <end position="115"/>
    </location>
</feature>
<keyword evidence="1" id="KW-0238">DNA-binding</keyword>
<dbReference type="Gene3D" id="1.10.10.10">
    <property type="entry name" value="Winged helix-like DNA-binding domain superfamily/Winged helix DNA-binding domain"/>
    <property type="match status" value="1"/>
</dbReference>
<dbReference type="GO" id="GO:0003677">
    <property type="term" value="F:DNA binding"/>
    <property type="evidence" value="ECO:0007669"/>
    <property type="project" value="UniProtKB-KW"/>
</dbReference>
<dbReference type="GO" id="GO:0006355">
    <property type="term" value="P:regulation of DNA-templated transcription"/>
    <property type="evidence" value="ECO:0007669"/>
    <property type="project" value="InterPro"/>
</dbReference>
<keyword evidence="2" id="KW-1133">Transmembrane helix</keyword>
<proteinExistence type="predicted"/>
<accession>A0A379QGV3</accession>